<evidence type="ECO:0000259" key="1">
    <source>
        <dbReference type="Pfam" id="PF07245"/>
    </source>
</evidence>
<organism evidence="2 3">
    <name type="scientific">Angiostrongylus cantonensis</name>
    <name type="common">Rat lungworm</name>
    <dbReference type="NCBI Taxonomy" id="6313"/>
    <lineage>
        <taxon>Eukaryota</taxon>
        <taxon>Metazoa</taxon>
        <taxon>Ecdysozoa</taxon>
        <taxon>Nematoda</taxon>
        <taxon>Chromadorea</taxon>
        <taxon>Rhabditida</taxon>
        <taxon>Rhabditina</taxon>
        <taxon>Rhabditomorpha</taxon>
        <taxon>Strongyloidea</taxon>
        <taxon>Metastrongylidae</taxon>
        <taxon>Angiostrongylus</taxon>
    </lineage>
</organism>
<name>A0A0K0D1B2_ANGCA</name>
<dbReference type="WBParaSite" id="ACAC_0000385701-mRNA-1">
    <property type="protein sequence ID" value="ACAC_0000385701-mRNA-1"/>
    <property type="gene ID" value="ACAC_0000385701"/>
</dbReference>
<dbReference type="STRING" id="6313.A0A0K0D1B2"/>
<sequence length="373" mass="42647">MIHMMFAIVPLTLGKPIRVIFRFIWFAIRPAITSLKRKIRRPHSTGLIMIAVSLTLICNELNGSHQLSLANRKRTYSLEIRRTTSSTASDIPYAGSCKCEKCAGINATSVISELAIGNKYPGIIACVESREDLYCDCFYWSLACLFHRIYLAPTSPTIYEIFHCNRWKESAKVKITYFNAIQLLHVTQLQPNIPFKHRFFTLTLSSITVPPIPKLNTLLISDGKRTAIWNSHITPPLRCDCVCYPEETQATEMILYIQNKLETNVVVDKDMCTVDDTMLLGCYRCRKAAKAQVLCNSSRPAYPSTNRMSYGNLLNTMRQRWSTISTLIQLQLRQNRRKMYGHMWIHTPTTFAIRGLLKFTSVANSMIDTWLKG</sequence>
<keyword evidence="2" id="KW-1185">Reference proteome</keyword>
<dbReference type="Proteomes" id="UP000035642">
    <property type="component" value="Unassembled WGS sequence"/>
</dbReference>
<reference evidence="3" key="2">
    <citation type="submission" date="2017-02" db="UniProtKB">
        <authorList>
            <consortium name="WormBaseParasite"/>
        </authorList>
    </citation>
    <scope>IDENTIFICATION</scope>
</reference>
<reference evidence="2" key="1">
    <citation type="submission" date="2012-09" db="EMBL/GenBank/DDBJ databases">
        <authorList>
            <person name="Martin A.A."/>
        </authorList>
    </citation>
    <scope>NUCLEOTIDE SEQUENCE</scope>
</reference>
<feature type="domain" description="Phlebovirus glycoprotein G2 fusion" evidence="1">
    <location>
        <begin position="92"/>
        <end position="240"/>
    </location>
</feature>
<dbReference type="AlphaFoldDB" id="A0A0K0D1B2"/>
<accession>A0A0K0D1B2</accession>
<evidence type="ECO:0000313" key="3">
    <source>
        <dbReference type="WBParaSite" id="ACAC_0000385701-mRNA-1"/>
    </source>
</evidence>
<protein>
    <submittedName>
        <fullName evidence="3">Phlebovirus_G2 domain-containing protein</fullName>
    </submittedName>
</protein>
<dbReference type="Pfam" id="PF07245">
    <property type="entry name" value="Phlebovirus_G2"/>
    <property type="match status" value="1"/>
</dbReference>
<evidence type="ECO:0000313" key="2">
    <source>
        <dbReference type="Proteomes" id="UP000035642"/>
    </source>
</evidence>
<dbReference type="InterPro" id="IPR009878">
    <property type="entry name" value="Phlebovirus_G2_fusion"/>
</dbReference>
<proteinExistence type="predicted"/>